<organism evidence="1 2">
    <name type="scientific">Acorus gramineus</name>
    <name type="common">Dwarf sweet flag</name>
    <dbReference type="NCBI Taxonomy" id="55184"/>
    <lineage>
        <taxon>Eukaryota</taxon>
        <taxon>Viridiplantae</taxon>
        <taxon>Streptophyta</taxon>
        <taxon>Embryophyta</taxon>
        <taxon>Tracheophyta</taxon>
        <taxon>Spermatophyta</taxon>
        <taxon>Magnoliopsida</taxon>
        <taxon>Liliopsida</taxon>
        <taxon>Acoraceae</taxon>
        <taxon>Acorus</taxon>
    </lineage>
</organism>
<dbReference type="EMBL" id="JAUJYN010000001">
    <property type="protein sequence ID" value="KAK1281032.1"/>
    <property type="molecule type" value="Genomic_DNA"/>
</dbReference>
<reference evidence="1" key="1">
    <citation type="journal article" date="2023" name="Nat. Commun.">
        <title>Diploid and tetraploid genomes of Acorus and the evolution of monocots.</title>
        <authorList>
            <person name="Ma L."/>
            <person name="Liu K.W."/>
            <person name="Li Z."/>
            <person name="Hsiao Y.Y."/>
            <person name="Qi Y."/>
            <person name="Fu T."/>
            <person name="Tang G.D."/>
            <person name="Zhang D."/>
            <person name="Sun W.H."/>
            <person name="Liu D.K."/>
            <person name="Li Y."/>
            <person name="Chen G.Z."/>
            <person name="Liu X.D."/>
            <person name="Liao X.Y."/>
            <person name="Jiang Y.T."/>
            <person name="Yu X."/>
            <person name="Hao Y."/>
            <person name="Huang J."/>
            <person name="Zhao X.W."/>
            <person name="Ke S."/>
            <person name="Chen Y.Y."/>
            <person name="Wu W.L."/>
            <person name="Hsu J.L."/>
            <person name="Lin Y.F."/>
            <person name="Huang M.D."/>
            <person name="Li C.Y."/>
            <person name="Huang L."/>
            <person name="Wang Z.W."/>
            <person name="Zhao X."/>
            <person name="Zhong W.Y."/>
            <person name="Peng D.H."/>
            <person name="Ahmad S."/>
            <person name="Lan S."/>
            <person name="Zhang J.S."/>
            <person name="Tsai W.C."/>
            <person name="Van de Peer Y."/>
            <person name="Liu Z.J."/>
        </authorList>
    </citation>
    <scope>NUCLEOTIDE SEQUENCE</scope>
    <source>
        <strain evidence="1">SCP</strain>
    </source>
</reference>
<keyword evidence="2" id="KW-1185">Reference proteome</keyword>
<reference evidence="1" key="2">
    <citation type="submission" date="2023-06" db="EMBL/GenBank/DDBJ databases">
        <authorList>
            <person name="Ma L."/>
            <person name="Liu K.-W."/>
            <person name="Li Z."/>
            <person name="Hsiao Y.-Y."/>
            <person name="Qi Y."/>
            <person name="Fu T."/>
            <person name="Tang G."/>
            <person name="Zhang D."/>
            <person name="Sun W.-H."/>
            <person name="Liu D.-K."/>
            <person name="Li Y."/>
            <person name="Chen G.-Z."/>
            <person name="Liu X.-D."/>
            <person name="Liao X.-Y."/>
            <person name="Jiang Y.-T."/>
            <person name="Yu X."/>
            <person name="Hao Y."/>
            <person name="Huang J."/>
            <person name="Zhao X.-W."/>
            <person name="Ke S."/>
            <person name="Chen Y.-Y."/>
            <person name="Wu W.-L."/>
            <person name="Hsu J.-L."/>
            <person name="Lin Y.-F."/>
            <person name="Huang M.-D."/>
            <person name="Li C.-Y."/>
            <person name="Huang L."/>
            <person name="Wang Z.-W."/>
            <person name="Zhao X."/>
            <person name="Zhong W.-Y."/>
            <person name="Peng D.-H."/>
            <person name="Ahmad S."/>
            <person name="Lan S."/>
            <person name="Zhang J.-S."/>
            <person name="Tsai W.-C."/>
            <person name="Van De Peer Y."/>
            <person name="Liu Z.-J."/>
        </authorList>
    </citation>
    <scope>NUCLEOTIDE SEQUENCE</scope>
    <source>
        <strain evidence="1">SCP</strain>
        <tissue evidence="1">Leaves</tissue>
    </source>
</reference>
<dbReference type="Proteomes" id="UP001179952">
    <property type="component" value="Unassembled WGS sequence"/>
</dbReference>
<proteinExistence type="predicted"/>
<name>A0AAV9BY20_ACOGR</name>
<evidence type="ECO:0000313" key="2">
    <source>
        <dbReference type="Proteomes" id="UP001179952"/>
    </source>
</evidence>
<sequence>MIGIVYMAYETLNILLTDAAADDWPFLFPRLWVPWVHGRCLHKQTIWEASLRQSSSSVWRKFFLLKWIKNQVHFIIYIGDTINIVSDPWVEGKGLKVFFGDRFSLLFGSSTLTKVSSLMQNGSWSKPRRWLAEFTDLWDLIAAQVVGGLGPDDLNVESRVASLLKKKDEEITKANTMVMELKNHVFRLES</sequence>
<protein>
    <submittedName>
        <fullName evidence="1">Uncharacterized protein</fullName>
    </submittedName>
</protein>
<comment type="caution">
    <text evidence="1">The sequence shown here is derived from an EMBL/GenBank/DDBJ whole genome shotgun (WGS) entry which is preliminary data.</text>
</comment>
<dbReference type="AlphaFoldDB" id="A0AAV9BY20"/>
<evidence type="ECO:0000313" key="1">
    <source>
        <dbReference type="EMBL" id="KAK1281032.1"/>
    </source>
</evidence>
<gene>
    <name evidence="1" type="ORF">QJS04_geneDACA016116</name>
</gene>
<accession>A0AAV9BY20</accession>